<reference evidence="1 2" key="1">
    <citation type="journal article" date="2018" name="Front. Plant Sci.">
        <title>Red Clover (Trifolium pratense) and Zigzag Clover (T. medium) - A Picture of Genomic Similarities and Differences.</title>
        <authorList>
            <person name="Dluhosova J."/>
            <person name="Istvanek J."/>
            <person name="Nedelnik J."/>
            <person name="Repkova J."/>
        </authorList>
    </citation>
    <scope>NUCLEOTIDE SEQUENCE [LARGE SCALE GENOMIC DNA]</scope>
    <source>
        <strain evidence="2">cv. 10/8</strain>
        <tissue evidence="1">Leaf</tissue>
    </source>
</reference>
<protein>
    <submittedName>
        <fullName evidence="1">Uncharacterized protein</fullName>
    </submittedName>
</protein>
<dbReference type="AlphaFoldDB" id="A0A392V7F0"/>
<organism evidence="1 2">
    <name type="scientific">Trifolium medium</name>
    <dbReference type="NCBI Taxonomy" id="97028"/>
    <lineage>
        <taxon>Eukaryota</taxon>
        <taxon>Viridiplantae</taxon>
        <taxon>Streptophyta</taxon>
        <taxon>Embryophyta</taxon>
        <taxon>Tracheophyta</taxon>
        <taxon>Spermatophyta</taxon>
        <taxon>Magnoliopsida</taxon>
        <taxon>eudicotyledons</taxon>
        <taxon>Gunneridae</taxon>
        <taxon>Pentapetalae</taxon>
        <taxon>rosids</taxon>
        <taxon>fabids</taxon>
        <taxon>Fabales</taxon>
        <taxon>Fabaceae</taxon>
        <taxon>Papilionoideae</taxon>
        <taxon>50 kb inversion clade</taxon>
        <taxon>NPAAA clade</taxon>
        <taxon>Hologalegina</taxon>
        <taxon>IRL clade</taxon>
        <taxon>Trifolieae</taxon>
        <taxon>Trifolium</taxon>
    </lineage>
</organism>
<evidence type="ECO:0000313" key="1">
    <source>
        <dbReference type="EMBL" id="MCI83189.1"/>
    </source>
</evidence>
<comment type="caution">
    <text evidence="1">The sequence shown here is derived from an EMBL/GenBank/DDBJ whole genome shotgun (WGS) entry which is preliminary data.</text>
</comment>
<proteinExistence type="predicted"/>
<feature type="non-terminal residue" evidence="1">
    <location>
        <position position="43"/>
    </location>
</feature>
<name>A0A392V7F0_9FABA</name>
<accession>A0A392V7F0</accession>
<dbReference type="EMBL" id="LXQA011061127">
    <property type="protein sequence ID" value="MCI83189.1"/>
    <property type="molecule type" value="Genomic_DNA"/>
</dbReference>
<evidence type="ECO:0000313" key="2">
    <source>
        <dbReference type="Proteomes" id="UP000265520"/>
    </source>
</evidence>
<dbReference type="Proteomes" id="UP000265520">
    <property type="component" value="Unassembled WGS sequence"/>
</dbReference>
<keyword evidence="2" id="KW-1185">Reference proteome</keyword>
<sequence length="43" mass="4946">MTKMERIKNGKDLDSKAVFGTRETAEREKEAREVCEKVCISLD</sequence>